<proteinExistence type="predicted"/>
<dbReference type="EMBL" id="CAOS01000009">
    <property type="protein sequence ID" value="CCO08146.1"/>
    <property type="molecule type" value="Genomic_DNA"/>
</dbReference>
<dbReference type="Proteomes" id="UP000009315">
    <property type="component" value="Unassembled WGS sequence"/>
</dbReference>
<feature type="compositionally biased region" description="Polar residues" evidence="1">
    <location>
        <begin position="9"/>
        <end position="20"/>
    </location>
</feature>
<protein>
    <submittedName>
        <fullName evidence="2">Uncharacterized protein</fullName>
    </submittedName>
</protein>
<dbReference type="AlphaFoldDB" id="K8EHN3"/>
<dbReference type="STRING" id="1121428.DESHY_20015"/>
<evidence type="ECO:0000313" key="3">
    <source>
        <dbReference type="Proteomes" id="UP000009315"/>
    </source>
</evidence>
<name>K8EHN3_9FIRM</name>
<gene>
    <name evidence="2" type="ORF">DESHY_20015</name>
</gene>
<organism evidence="2 3">
    <name type="scientific">Desulforamulus hydrothermalis Lam5 = DSM 18033</name>
    <dbReference type="NCBI Taxonomy" id="1121428"/>
    <lineage>
        <taxon>Bacteria</taxon>
        <taxon>Bacillati</taxon>
        <taxon>Bacillota</taxon>
        <taxon>Clostridia</taxon>
        <taxon>Eubacteriales</taxon>
        <taxon>Peptococcaceae</taxon>
        <taxon>Desulforamulus</taxon>
    </lineage>
</organism>
<accession>K8EHN3</accession>
<feature type="region of interest" description="Disordered" evidence="1">
    <location>
        <begin position="1"/>
        <end position="27"/>
    </location>
</feature>
<evidence type="ECO:0000256" key="1">
    <source>
        <dbReference type="SAM" id="MobiDB-lite"/>
    </source>
</evidence>
<sequence>MRGEFFDKIQQQKTSSQANGLSKKDPVTARPGFKFSGLLNNSVSENAKNFYQRRNVL</sequence>
<reference evidence="2 3" key="1">
    <citation type="journal article" date="2013" name="Genome Announc.">
        <title>Genome Sequence of the Sulfate-Reducing Bacterium Desulfotomaculum hydrothermale Lam5(T).</title>
        <authorList>
            <person name="Amin O."/>
            <person name="Fardeau M.L."/>
            <person name="Valette O."/>
            <person name="Hirschler-Rea A."/>
            <person name="Barbe V."/>
            <person name="Medigue C."/>
            <person name="Vacherie B."/>
            <person name="Ollivier B."/>
            <person name="Bertin P.N."/>
            <person name="Dolla A."/>
        </authorList>
    </citation>
    <scope>NUCLEOTIDE SEQUENCE [LARGE SCALE GENOMIC DNA]</scope>
    <source>
        <strain evidence="3">Lam5 / DSM 18033</strain>
    </source>
</reference>
<comment type="caution">
    <text evidence="2">The sequence shown here is derived from an EMBL/GenBank/DDBJ whole genome shotgun (WGS) entry which is preliminary data.</text>
</comment>
<keyword evidence="3" id="KW-1185">Reference proteome</keyword>
<evidence type="ECO:0000313" key="2">
    <source>
        <dbReference type="EMBL" id="CCO08146.1"/>
    </source>
</evidence>